<dbReference type="NCBIfam" id="TIGR00573">
    <property type="entry name" value="dnaq"/>
    <property type="match status" value="1"/>
</dbReference>
<comment type="caution">
    <text evidence="3">The sequence shown here is derived from an EMBL/GenBank/DDBJ whole genome shotgun (WGS) entry which is preliminary data.</text>
</comment>
<dbReference type="PANTHER" id="PTHR30562:SF1">
    <property type="entry name" value="UVRABC SYSTEM PROTEIN C"/>
    <property type="match status" value="1"/>
</dbReference>
<dbReference type="PROSITE" id="PS50164">
    <property type="entry name" value="GIY_YIG"/>
    <property type="match status" value="1"/>
</dbReference>
<dbReference type="AlphaFoldDB" id="A0A916SVV9"/>
<dbReference type="InterPro" id="IPR036397">
    <property type="entry name" value="RNaseH_sf"/>
</dbReference>
<name>A0A916SVV9_9ACTN</name>
<reference evidence="3" key="1">
    <citation type="journal article" date="2014" name="Int. J. Syst. Evol. Microbiol.">
        <title>Complete genome sequence of Corynebacterium casei LMG S-19264T (=DSM 44701T), isolated from a smear-ripened cheese.</title>
        <authorList>
            <consortium name="US DOE Joint Genome Institute (JGI-PGF)"/>
            <person name="Walter F."/>
            <person name="Albersmeier A."/>
            <person name="Kalinowski J."/>
            <person name="Ruckert C."/>
        </authorList>
    </citation>
    <scope>NUCLEOTIDE SEQUENCE</scope>
    <source>
        <strain evidence="3">CGMCC 1.12827</strain>
    </source>
</reference>
<dbReference type="InterPro" id="IPR012337">
    <property type="entry name" value="RNaseH-like_sf"/>
</dbReference>
<keyword evidence="1" id="KW-0540">Nuclease</keyword>
<proteinExistence type="predicted"/>
<dbReference type="GO" id="GO:0004527">
    <property type="term" value="F:exonuclease activity"/>
    <property type="evidence" value="ECO:0007669"/>
    <property type="project" value="UniProtKB-KW"/>
</dbReference>
<dbReference type="InterPro" id="IPR050066">
    <property type="entry name" value="UvrABC_protein_C"/>
</dbReference>
<evidence type="ECO:0000313" key="3">
    <source>
        <dbReference type="EMBL" id="GGB18969.1"/>
    </source>
</evidence>
<dbReference type="Gene3D" id="3.40.1440.10">
    <property type="entry name" value="GIY-YIG endonuclease"/>
    <property type="match status" value="1"/>
</dbReference>
<dbReference type="FunFam" id="3.30.420.10:FF:000045">
    <property type="entry name" value="3'-5' exonuclease DinG"/>
    <property type="match status" value="1"/>
</dbReference>
<dbReference type="GO" id="GO:0003677">
    <property type="term" value="F:DNA binding"/>
    <property type="evidence" value="ECO:0007669"/>
    <property type="project" value="InterPro"/>
</dbReference>
<sequence length="592" mass="63700">MGNALAAREHQSPATARQLEFDDLDLGPGGRDVDLADVEFVVVDLETTGTRPGDDRITEIGAVKVRGGQVLGEFATLVDPGRSIPPQIVHLTGITEAMIVDAPTIEQVLPAFLEFAAGAVLVAHNARFDTAFLRAACAAQDRDWTFGPALCTVTLARRVLGRDEAPRVALSHLAQLFGTATTPTHRALDDARTTVEVMHRLFERVGNCGVRTLGDLRSYLPGVTRAQRAKRTLADGLPECPGVYMFRGPSEEVLYVGTAVNLRRRVRSYFTGGETRARMAEMVALATRVDHVECAHALEAGVRELRLLAAHAPPYNRRSKYPRKGWWVRLGDEPYPRLIVGRTPGPLSVGPISSRADAAAVADILTEACRLRSCTARLRADSIHRCELGEDGRRTAGGCHAATAVGEDAQTYRRRAETAAAVLAGTDSTALEAMFGRLERLVEQEMFETAARMRDHLALTVGALERCQRLSGFCRLSELVAARPDGHGGWQLAVVRHGRLAAAGVAERGVPPVPLVEALSAAAETVLPGDGPLRGAWAEEAALVHRWVTEPGTRLVCASSGFSVAARGAGTWSQWGHRARSARQAATVAYRG</sequence>
<dbReference type="CDD" id="cd06127">
    <property type="entry name" value="DEDDh"/>
    <property type="match status" value="1"/>
</dbReference>
<organism evidence="3 4">
    <name type="scientific">Gordonia jinhuaensis</name>
    <dbReference type="NCBI Taxonomy" id="1517702"/>
    <lineage>
        <taxon>Bacteria</taxon>
        <taxon>Bacillati</taxon>
        <taxon>Actinomycetota</taxon>
        <taxon>Actinomycetes</taxon>
        <taxon>Mycobacteriales</taxon>
        <taxon>Gordoniaceae</taxon>
        <taxon>Gordonia</taxon>
    </lineage>
</organism>
<dbReference type="InterPro" id="IPR006054">
    <property type="entry name" value="DnaQ"/>
</dbReference>
<dbReference type="GO" id="GO:0006260">
    <property type="term" value="P:DNA replication"/>
    <property type="evidence" value="ECO:0007669"/>
    <property type="project" value="InterPro"/>
</dbReference>
<dbReference type="Gene3D" id="3.30.420.10">
    <property type="entry name" value="Ribonuclease H-like superfamily/Ribonuclease H"/>
    <property type="match status" value="1"/>
</dbReference>
<dbReference type="SMART" id="SM00465">
    <property type="entry name" value="GIYc"/>
    <property type="match status" value="1"/>
</dbReference>
<evidence type="ECO:0000256" key="1">
    <source>
        <dbReference type="ARBA" id="ARBA00022839"/>
    </source>
</evidence>
<dbReference type="RefSeq" id="WP_188584896.1">
    <property type="nucleotide sequence ID" value="NZ_BMGC01000002.1"/>
</dbReference>
<dbReference type="GO" id="GO:0009380">
    <property type="term" value="C:excinuclease repair complex"/>
    <property type="evidence" value="ECO:0007669"/>
    <property type="project" value="TreeGrafter"/>
</dbReference>
<dbReference type="InterPro" id="IPR035901">
    <property type="entry name" value="GIY-YIG_endonuc_sf"/>
</dbReference>
<dbReference type="NCBIfam" id="NF005907">
    <property type="entry name" value="PRK07883.1-5"/>
    <property type="match status" value="1"/>
</dbReference>
<dbReference type="InterPro" id="IPR047296">
    <property type="entry name" value="GIY-YIG_UvrC_Cho"/>
</dbReference>
<keyword evidence="1" id="KW-0269">Exonuclease</keyword>
<keyword evidence="4" id="KW-1185">Reference proteome</keyword>
<dbReference type="InterPro" id="IPR013520">
    <property type="entry name" value="Ribonucl_H"/>
</dbReference>
<dbReference type="SUPFAM" id="SSF53098">
    <property type="entry name" value="Ribonuclease H-like"/>
    <property type="match status" value="1"/>
</dbReference>
<accession>A0A916SVV9</accession>
<dbReference type="GO" id="GO:0006289">
    <property type="term" value="P:nucleotide-excision repair"/>
    <property type="evidence" value="ECO:0007669"/>
    <property type="project" value="InterPro"/>
</dbReference>
<dbReference type="SUPFAM" id="SSF82771">
    <property type="entry name" value="GIY-YIG endonuclease"/>
    <property type="match status" value="1"/>
</dbReference>
<protein>
    <recommendedName>
        <fullName evidence="2">GIY-YIG domain-containing protein</fullName>
    </recommendedName>
</protein>
<dbReference type="GO" id="GO:0003887">
    <property type="term" value="F:DNA-directed DNA polymerase activity"/>
    <property type="evidence" value="ECO:0007669"/>
    <property type="project" value="InterPro"/>
</dbReference>
<reference evidence="3" key="2">
    <citation type="submission" date="2020-09" db="EMBL/GenBank/DDBJ databases">
        <authorList>
            <person name="Sun Q."/>
            <person name="Zhou Y."/>
        </authorList>
    </citation>
    <scope>NUCLEOTIDE SEQUENCE</scope>
    <source>
        <strain evidence="3">CGMCC 1.12827</strain>
    </source>
</reference>
<dbReference type="NCBIfam" id="NF005905">
    <property type="entry name" value="PRK07883.1-3"/>
    <property type="match status" value="1"/>
</dbReference>
<gene>
    <name evidence="3" type="ORF">GCM10011489_03840</name>
</gene>
<evidence type="ECO:0000259" key="2">
    <source>
        <dbReference type="PROSITE" id="PS50164"/>
    </source>
</evidence>
<keyword evidence="1" id="KW-0378">Hydrolase</keyword>
<dbReference type="EMBL" id="BMGC01000002">
    <property type="protein sequence ID" value="GGB18969.1"/>
    <property type="molecule type" value="Genomic_DNA"/>
</dbReference>
<dbReference type="PANTHER" id="PTHR30562">
    <property type="entry name" value="UVRC/OXIDOREDUCTASE"/>
    <property type="match status" value="1"/>
</dbReference>
<dbReference type="Proteomes" id="UP000621454">
    <property type="component" value="Unassembled WGS sequence"/>
</dbReference>
<dbReference type="SMART" id="SM00479">
    <property type="entry name" value="EXOIII"/>
    <property type="match status" value="1"/>
</dbReference>
<dbReference type="InterPro" id="IPR000305">
    <property type="entry name" value="GIY-YIG_endonuc"/>
</dbReference>
<feature type="domain" description="GIY-YIG" evidence="2">
    <location>
        <begin position="239"/>
        <end position="317"/>
    </location>
</feature>
<dbReference type="Pfam" id="PF00929">
    <property type="entry name" value="RNase_T"/>
    <property type="match status" value="1"/>
</dbReference>
<evidence type="ECO:0000313" key="4">
    <source>
        <dbReference type="Proteomes" id="UP000621454"/>
    </source>
</evidence>
<dbReference type="CDD" id="cd10434">
    <property type="entry name" value="GIY-YIG_UvrC_Cho"/>
    <property type="match status" value="1"/>
</dbReference>